<keyword evidence="4" id="KW-0689">Ribosomal protein</keyword>
<dbReference type="GO" id="GO:0005840">
    <property type="term" value="C:ribosome"/>
    <property type="evidence" value="ECO:0007669"/>
    <property type="project" value="UniProtKB-KW"/>
</dbReference>
<dbReference type="InterPro" id="IPR016181">
    <property type="entry name" value="Acyl_CoA_acyltransferase"/>
</dbReference>
<dbReference type="RefSeq" id="WP_123422196.1">
    <property type="nucleotide sequence ID" value="NZ_RJUL01000008.1"/>
</dbReference>
<keyword evidence="1" id="KW-0808">Transferase</keyword>
<accession>A0A3N1P7F4</accession>
<keyword evidence="5" id="KW-1185">Reference proteome</keyword>
<dbReference type="SUPFAM" id="SSF55729">
    <property type="entry name" value="Acyl-CoA N-acyltransferases (Nat)"/>
    <property type="match status" value="1"/>
</dbReference>
<dbReference type="STRING" id="584787.GCA_001247655_03844"/>
<name>A0A3N1P7F4_9GAMM</name>
<dbReference type="GO" id="GO:0016747">
    <property type="term" value="F:acyltransferase activity, transferring groups other than amino-acyl groups"/>
    <property type="evidence" value="ECO:0007669"/>
    <property type="project" value="InterPro"/>
</dbReference>
<protein>
    <submittedName>
        <fullName evidence="4">Ribosomal protein S18 acetylase RimI-like enzyme</fullName>
    </submittedName>
</protein>
<dbReference type="PROSITE" id="PS51186">
    <property type="entry name" value="GNAT"/>
    <property type="match status" value="1"/>
</dbReference>
<sequence length="158" mass="17021">MNIRAIESRDWPALMAVQAACYTELEPESEAALKSKWQLAPATCLALADAQDRLVGYCLAHPWNGQALPKLGVKTTPADGERLYLHDLAIAPSARGKGRAKSLVEAVLKCAKRQGFKKVTLVSVQGSQGFWQGCGFAASARQAPPDYGDEAQVMAQHL</sequence>
<organism evidence="4 5">
    <name type="scientific">Gallaecimonas pentaromativorans</name>
    <dbReference type="NCBI Taxonomy" id="584787"/>
    <lineage>
        <taxon>Bacteria</taxon>
        <taxon>Pseudomonadati</taxon>
        <taxon>Pseudomonadota</taxon>
        <taxon>Gammaproteobacteria</taxon>
        <taxon>Enterobacterales</taxon>
        <taxon>Gallaecimonadaceae</taxon>
        <taxon>Gallaecimonas</taxon>
    </lineage>
</organism>
<dbReference type="Proteomes" id="UP000268033">
    <property type="component" value="Unassembled WGS sequence"/>
</dbReference>
<dbReference type="InterPro" id="IPR000182">
    <property type="entry name" value="GNAT_dom"/>
</dbReference>
<evidence type="ECO:0000313" key="4">
    <source>
        <dbReference type="EMBL" id="ROQ23401.1"/>
    </source>
</evidence>
<evidence type="ECO:0000313" key="5">
    <source>
        <dbReference type="Proteomes" id="UP000268033"/>
    </source>
</evidence>
<comment type="caution">
    <text evidence="4">The sequence shown here is derived from an EMBL/GenBank/DDBJ whole genome shotgun (WGS) entry which is preliminary data.</text>
</comment>
<dbReference type="AlphaFoldDB" id="A0A3N1P7F4"/>
<evidence type="ECO:0000256" key="1">
    <source>
        <dbReference type="ARBA" id="ARBA00022679"/>
    </source>
</evidence>
<dbReference type="PANTHER" id="PTHR43877">
    <property type="entry name" value="AMINOALKYLPHOSPHONATE N-ACETYLTRANSFERASE-RELATED-RELATED"/>
    <property type="match status" value="1"/>
</dbReference>
<gene>
    <name evidence="4" type="ORF">EDC28_108139</name>
</gene>
<keyword evidence="2" id="KW-0012">Acyltransferase</keyword>
<proteinExistence type="predicted"/>
<dbReference type="InterPro" id="IPR050832">
    <property type="entry name" value="Bact_Acetyltransf"/>
</dbReference>
<reference evidence="4 5" key="1">
    <citation type="submission" date="2018-11" db="EMBL/GenBank/DDBJ databases">
        <title>Genomic Encyclopedia of Type Strains, Phase IV (KMG-IV): sequencing the most valuable type-strain genomes for metagenomic binning, comparative biology and taxonomic classification.</title>
        <authorList>
            <person name="Goeker M."/>
        </authorList>
    </citation>
    <scope>NUCLEOTIDE SEQUENCE [LARGE SCALE GENOMIC DNA]</scope>
    <source>
        <strain evidence="4 5">DSM 21945</strain>
    </source>
</reference>
<evidence type="ECO:0000256" key="2">
    <source>
        <dbReference type="ARBA" id="ARBA00023315"/>
    </source>
</evidence>
<dbReference type="EMBL" id="RJUL01000008">
    <property type="protein sequence ID" value="ROQ23401.1"/>
    <property type="molecule type" value="Genomic_DNA"/>
</dbReference>
<feature type="domain" description="N-acetyltransferase" evidence="3">
    <location>
        <begin position="1"/>
        <end position="158"/>
    </location>
</feature>
<keyword evidence="4" id="KW-0687">Ribonucleoprotein</keyword>
<evidence type="ECO:0000259" key="3">
    <source>
        <dbReference type="PROSITE" id="PS51186"/>
    </source>
</evidence>
<dbReference type="Pfam" id="PF00583">
    <property type="entry name" value="Acetyltransf_1"/>
    <property type="match status" value="1"/>
</dbReference>
<dbReference type="CDD" id="cd04301">
    <property type="entry name" value="NAT_SF"/>
    <property type="match status" value="1"/>
</dbReference>
<dbReference type="Gene3D" id="3.40.630.30">
    <property type="match status" value="1"/>
</dbReference>